<evidence type="ECO:0000256" key="2">
    <source>
        <dbReference type="ARBA" id="ARBA00022737"/>
    </source>
</evidence>
<dbReference type="InterPro" id="IPR002048">
    <property type="entry name" value="EF_hand_dom"/>
</dbReference>
<keyword evidence="5" id="KW-1185">Reference proteome</keyword>
<keyword evidence="3" id="KW-0106">Calcium</keyword>
<dbReference type="OrthoDB" id="6242242at2759"/>
<protein>
    <submittedName>
        <fullName evidence="4">Uncharacterized protein</fullName>
    </submittedName>
</protein>
<dbReference type="InterPro" id="IPR011992">
    <property type="entry name" value="EF-hand-dom_pair"/>
</dbReference>
<reference evidence="4" key="1">
    <citation type="submission" date="2022-03" db="EMBL/GenBank/DDBJ databases">
        <authorList>
            <person name="Martin C."/>
        </authorList>
    </citation>
    <scope>NUCLEOTIDE SEQUENCE</scope>
</reference>
<sequence length="389" mass="45827">MYSNYSKTVDMSVAKNQAETYLTSPFWFRKMVTYFRRLDIDNDGTITIEEWMELIKRFQAKQNDKKSEDRVKETLMRMWKEFMGSTKESMSLHDWLLCAVEIPLQRKNNGMSQLITDFSRVFFQTLDTNNDQEISMEEFENFFDCFQINPNFTPIAFKLIDTNEDGSISFNEFRHSLKDFFVNLDENSKGKCFFGPLIYDQVEAHKHKKEDYLASSYWQRKMKTYFSRLDADGDGEVTLDEWNMVIQRFSEICCHERKNAITSSLMKMWLVYKGGSKKSLTLDEWMTKCALGPSTSHRLDTNTLYRRFAQIYFKAIDLDGDGVISQAEHEAFFKCLGIDQKWSKEAFDSLDINKDGAISFQEFCDGFLEFFFNLDEKRNHGDLFFGPLL</sequence>
<dbReference type="PROSITE" id="PS00018">
    <property type="entry name" value="EF_HAND_1"/>
    <property type="match status" value="5"/>
</dbReference>
<dbReference type="AlphaFoldDB" id="A0A8J1TUF0"/>
<evidence type="ECO:0000256" key="1">
    <source>
        <dbReference type="ARBA" id="ARBA00022723"/>
    </source>
</evidence>
<dbReference type="InterPro" id="IPR018247">
    <property type="entry name" value="EF_Hand_1_Ca_BS"/>
</dbReference>
<dbReference type="PANTHER" id="PTHR10827">
    <property type="entry name" value="RETICULOCALBIN"/>
    <property type="match status" value="1"/>
</dbReference>
<dbReference type="PROSITE" id="PS50222">
    <property type="entry name" value="EF_HAND_2"/>
    <property type="match status" value="5"/>
</dbReference>
<comment type="caution">
    <text evidence="4">The sequence shown here is derived from an EMBL/GenBank/DDBJ whole genome shotgun (WGS) entry which is preliminary data.</text>
</comment>
<dbReference type="SUPFAM" id="SSF47473">
    <property type="entry name" value="EF-hand"/>
    <property type="match status" value="2"/>
</dbReference>
<dbReference type="CDD" id="cd00051">
    <property type="entry name" value="EFh"/>
    <property type="match status" value="1"/>
</dbReference>
<dbReference type="Gene3D" id="1.10.238.10">
    <property type="entry name" value="EF-hand"/>
    <property type="match status" value="2"/>
</dbReference>
<dbReference type="Pfam" id="PF13202">
    <property type="entry name" value="EF-hand_5"/>
    <property type="match status" value="2"/>
</dbReference>
<dbReference type="SMART" id="SM00054">
    <property type="entry name" value="EFh"/>
    <property type="match status" value="6"/>
</dbReference>
<dbReference type="PANTHER" id="PTHR10827:SF98">
    <property type="entry name" value="45 KDA CALCIUM-BINDING PROTEIN"/>
    <property type="match status" value="1"/>
</dbReference>
<dbReference type="Pfam" id="PF13499">
    <property type="entry name" value="EF-hand_7"/>
    <property type="match status" value="2"/>
</dbReference>
<dbReference type="EMBL" id="CAIIXF020000010">
    <property type="protein sequence ID" value="CAH1796031.1"/>
    <property type="molecule type" value="Genomic_DNA"/>
</dbReference>
<dbReference type="GO" id="GO:0005509">
    <property type="term" value="F:calcium ion binding"/>
    <property type="evidence" value="ECO:0007669"/>
    <property type="project" value="InterPro"/>
</dbReference>
<evidence type="ECO:0000256" key="3">
    <source>
        <dbReference type="ARBA" id="ARBA00022837"/>
    </source>
</evidence>
<organism evidence="4 5">
    <name type="scientific">Owenia fusiformis</name>
    <name type="common">Polychaete worm</name>
    <dbReference type="NCBI Taxonomy" id="6347"/>
    <lineage>
        <taxon>Eukaryota</taxon>
        <taxon>Metazoa</taxon>
        <taxon>Spiralia</taxon>
        <taxon>Lophotrochozoa</taxon>
        <taxon>Annelida</taxon>
        <taxon>Polychaeta</taxon>
        <taxon>Sedentaria</taxon>
        <taxon>Canalipalpata</taxon>
        <taxon>Sabellida</taxon>
        <taxon>Oweniida</taxon>
        <taxon>Oweniidae</taxon>
        <taxon>Owenia</taxon>
    </lineage>
</organism>
<gene>
    <name evidence="4" type="ORF">OFUS_LOCUS20486</name>
</gene>
<keyword evidence="2" id="KW-0677">Repeat</keyword>
<keyword evidence="1" id="KW-0479">Metal-binding</keyword>
<evidence type="ECO:0000313" key="5">
    <source>
        <dbReference type="Proteomes" id="UP000749559"/>
    </source>
</evidence>
<proteinExistence type="predicted"/>
<name>A0A8J1TUF0_OWEFU</name>
<dbReference type="Proteomes" id="UP000749559">
    <property type="component" value="Unassembled WGS sequence"/>
</dbReference>
<evidence type="ECO:0000313" key="4">
    <source>
        <dbReference type="EMBL" id="CAH1796031.1"/>
    </source>
</evidence>
<accession>A0A8J1TUF0</accession>